<accession>A0A5C6CII7</accession>
<reference evidence="1 2" key="1">
    <citation type="submission" date="2019-02" db="EMBL/GenBank/DDBJ databases">
        <title>Deep-cultivation of Planctomycetes and their phenomic and genomic characterization uncovers novel biology.</title>
        <authorList>
            <person name="Wiegand S."/>
            <person name="Jogler M."/>
            <person name="Boedeker C."/>
            <person name="Pinto D."/>
            <person name="Vollmers J."/>
            <person name="Rivas-Marin E."/>
            <person name="Kohn T."/>
            <person name="Peeters S.H."/>
            <person name="Heuer A."/>
            <person name="Rast P."/>
            <person name="Oberbeckmann S."/>
            <person name="Bunk B."/>
            <person name="Jeske O."/>
            <person name="Meyerdierks A."/>
            <person name="Storesund J.E."/>
            <person name="Kallscheuer N."/>
            <person name="Luecker S."/>
            <person name="Lage O.M."/>
            <person name="Pohl T."/>
            <person name="Merkel B.J."/>
            <person name="Hornburger P."/>
            <person name="Mueller R.-W."/>
            <person name="Bruemmer F."/>
            <person name="Labrenz M."/>
            <person name="Spormann A.M."/>
            <person name="Op Den Camp H."/>
            <person name="Overmann J."/>
            <person name="Amann R."/>
            <person name="Jetten M.S.M."/>
            <person name="Mascher T."/>
            <person name="Medema M.H."/>
            <person name="Devos D.P."/>
            <person name="Kaster A.-K."/>
            <person name="Ovreas L."/>
            <person name="Rohde M."/>
            <person name="Galperin M.Y."/>
            <person name="Jogler C."/>
        </authorList>
    </citation>
    <scope>NUCLEOTIDE SEQUENCE [LARGE SCALE GENOMIC DNA]</scope>
    <source>
        <strain evidence="1 2">Pla52o</strain>
    </source>
</reference>
<evidence type="ECO:0000313" key="2">
    <source>
        <dbReference type="Proteomes" id="UP000316304"/>
    </source>
</evidence>
<gene>
    <name evidence="1" type="ORF">Pla52o_18280</name>
</gene>
<proteinExistence type="predicted"/>
<protein>
    <submittedName>
        <fullName evidence="1">Uncharacterized protein</fullName>
    </submittedName>
</protein>
<name>A0A5C6CII7_9BACT</name>
<organism evidence="1 2">
    <name type="scientific">Novipirellula galeiformis</name>
    <dbReference type="NCBI Taxonomy" id="2528004"/>
    <lineage>
        <taxon>Bacteria</taxon>
        <taxon>Pseudomonadati</taxon>
        <taxon>Planctomycetota</taxon>
        <taxon>Planctomycetia</taxon>
        <taxon>Pirellulales</taxon>
        <taxon>Pirellulaceae</taxon>
        <taxon>Novipirellula</taxon>
    </lineage>
</organism>
<keyword evidence="2" id="KW-1185">Reference proteome</keyword>
<dbReference type="Proteomes" id="UP000316304">
    <property type="component" value="Unassembled WGS sequence"/>
</dbReference>
<sequence>MLRRLRQFLLSPAIALIGTLATSGLLGQELIPSFTDAPEFGMSPRIELYDPAFFALRETPVERFRKSFYQGAELLGGHLLDTGDAAGGLDVTFEEARAGFAVPLGSLENILVLRPYFRADHFNGPHTVDVPGTLYNTGVTFFNRKEWSPLISTTLVVTPSVRSDFTTRDNAFRLFGLGLIHWQYRSDLSLSFGAVYLGRADLPLLPALGATWTPTPQWKVDAMLPRPRIARRLWKDGGNAETWAYLGGTLGGNTWAVTRDSGETDELTLSDLRLFGGWEWVRTGNRGLYFEAGYAFNRTIEYERNDIEIDLDDALFLEASLKF</sequence>
<dbReference type="AlphaFoldDB" id="A0A5C6CII7"/>
<dbReference type="RefSeq" id="WP_231612194.1">
    <property type="nucleotide sequence ID" value="NZ_SJPT01000003.1"/>
</dbReference>
<comment type="caution">
    <text evidence="1">The sequence shown here is derived from an EMBL/GenBank/DDBJ whole genome shotgun (WGS) entry which is preliminary data.</text>
</comment>
<dbReference type="EMBL" id="SJPT01000003">
    <property type="protein sequence ID" value="TWU23905.1"/>
    <property type="molecule type" value="Genomic_DNA"/>
</dbReference>
<evidence type="ECO:0000313" key="1">
    <source>
        <dbReference type="EMBL" id="TWU23905.1"/>
    </source>
</evidence>